<keyword evidence="1" id="KW-0547">Nucleotide-binding</keyword>
<keyword evidence="4" id="KW-1185">Reference proteome</keyword>
<feature type="domain" description="Acb2/Tad1 hairpin" evidence="2">
    <location>
        <begin position="9"/>
        <end position="72"/>
    </location>
</feature>
<evidence type="ECO:0000313" key="3">
    <source>
        <dbReference type="EMBL" id="QFG10415.1"/>
    </source>
</evidence>
<dbReference type="Proteomes" id="UP000327026">
    <property type="component" value="Segment"/>
</dbReference>
<dbReference type="EMBL" id="MN234188">
    <property type="protein sequence ID" value="QFG10415.1"/>
    <property type="molecule type" value="Genomic_DNA"/>
</dbReference>
<proteinExistence type="predicted"/>
<sequence>MYATDRSEADIMHRFNFHPATTPEKRNEHTSVRGSVRSLALGWDRNLPNGREKALAITKLEEAMFWANAAIARNNTEDGG</sequence>
<protein>
    <recommendedName>
        <fullName evidence="2">Acb2/Tad1 hairpin domain-containing protein</fullName>
    </recommendedName>
</protein>
<organism evidence="3 4">
    <name type="scientific">Mycobacterium phage Anthony</name>
    <dbReference type="NCBI Taxonomy" id="2599857"/>
    <lineage>
        <taxon>Viruses</taxon>
        <taxon>Duplodnaviria</taxon>
        <taxon>Heunggongvirae</taxon>
        <taxon>Uroviricota</taxon>
        <taxon>Caudoviricetes</taxon>
        <taxon>Anthonyvirus</taxon>
        <taxon>Anthonyvirus anthony</taxon>
    </lineage>
</organism>
<dbReference type="GeneID" id="64871715"/>
<name>A0A5J6TI72_9CAUD</name>
<evidence type="ECO:0000259" key="2">
    <source>
        <dbReference type="Pfam" id="PF24729"/>
    </source>
</evidence>
<dbReference type="Pfam" id="PF24729">
    <property type="entry name" value="Acb2_Tad1_hairpin"/>
    <property type="match status" value="1"/>
</dbReference>
<dbReference type="InterPro" id="IPR056098">
    <property type="entry name" value="Acb2/Tad1_hairpin"/>
</dbReference>
<gene>
    <name evidence="3" type="primary">44</name>
    <name evidence="3" type="ORF">PBI_ANTHONY_44</name>
</gene>
<evidence type="ECO:0000256" key="1">
    <source>
        <dbReference type="ARBA" id="ARBA00022741"/>
    </source>
</evidence>
<dbReference type="KEGG" id="vg:64871715"/>
<evidence type="ECO:0000313" key="4">
    <source>
        <dbReference type="Proteomes" id="UP000327026"/>
    </source>
</evidence>
<dbReference type="RefSeq" id="YP_010062080.1">
    <property type="nucleotide sequence ID" value="NC_054790.1"/>
</dbReference>
<dbReference type="GO" id="GO:0000166">
    <property type="term" value="F:nucleotide binding"/>
    <property type="evidence" value="ECO:0007669"/>
    <property type="project" value="UniProtKB-KW"/>
</dbReference>
<reference evidence="3 4" key="1">
    <citation type="submission" date="2019-07" db="EMBL/GenBank/DDBJ databases">
        <authorList>
            <person name="Garlena R.A."/>
            <person name="Russell D.A."/>
            <person name="Pope W.H."/>
            <person name="Jacobs-Sera D."/>
            <person name="Hatfull G.F."/>
        </authorList>
    </citation>
    <scope>NUCLEOTIDE SEQUENCE [LARGE SCALE GENOMIC DNA]</scope>
</reference>
<accession>A0A5J6TI72</accession>